<proteinExistence type="predicted"/>
<dbReference type="EMBL" id="UFSP01000004">
    <property type="protein sequence ID" value="SSZ30615.1"/>
    <property type="molecule type" value="Genomic_DNA"/>
</dbReference>
<organism evidence="2 3">
    <name type="scientific">Aggregatibacter aphrophilus</name>
    <name type="common">Haemophilus aphrophilus</name>
    <dbReference type="NCBI Taxonomy" id="732"/>
    <lineage>
        <taxon>Bacteria</taxon>
        <taxon>Pseudomonadati</taxon>
        <taxon>Pseudomonadota</taxon>
        <taxon>Gammaproteobacteria</taxon>
        <taxon>Pasteurellales</taxon>
        <taxon>Pasteurellaceae</taxon>
        <taxon>Aggregatibacter</taxon>
    </lineage>
</organism>
<evidence type="ECO:0000256" key="1">
    <source>
        <dbReference type="SAM" id="SignalP"/>
    </source>
</evidence>
<keyword evidence="1" id="KW-0732">Signal</keyword>
<dbReference type="PANTHER" id="PTHR43628">
    <property type="entry name" value="ACTIVATOR OF C KINASE PROTEIN 1-RELATED"/>
    <property type="match status" value="1"/>
</dbReference>
<dbReference type="GO" id="GO:0008800">
    <property type="term" value="F:beta-lactamase activity"/>
    <property type="evidence" value="ECO:0007669"/>
    <property type="project" value="UniProtKB-EC"/>
</dbReference>
<dbReference type="InterPro" id="IPR011990">
    <property type="entry name" value="TPR-like_helical_dom_sf"/>
</dbReference>
<dbReference type="InterPro" id="IPR052945">
    <property type="entry name" value="Mitotic_Regulator"/>
</dbReference>
<dbReference type="Gene3D" id="1.25.40.10">
    <property type="entry name" value="Tetratricopeptide repeat domain"/>
    <property type="match status" value="1"/>
</dbReference>
<dbReference type="SUPFAM" id="SSF81901">
    <property type="entry name" value="HCP-like"/>
    <property type="match status" value="1"/>
</dbReference>
<dbReference type="InterPro" id="IPR006597">
    <property type="entry name" value="Sel1-like"/>
</dbReference>
<dbReference type="Proteomes" id="UP000253728">
    <property type="component" value="Unassembled WGS sequence"/>
</dbReference>
<sequence length="240" mass="27724">MKMMKKQLRNFAILLGLFSFSAQAIDDVAWSVEQTAQTMSKFVQNKLNNDELRNLARQFFAQDDARTAFNIMRILALKDDRNAQLDLGRFYFGGDGVEQNYEKAYWWFSEAAEKGSVNALTNLGIMYVGGYGIQKSLKHGMELLEQSAEFNDSHAMLILGMLYFNENKIKNFNKSFHWLEKSAKLGNEEAIFRLGLMYEHGVGTKRNRPMAISIYRDLIAQQSHFSGMARERLEMLSYYQ</sequence>
<gene>
    <name evidence="2" type="primary">hcpC</name>
    <name evidence="2" type="ORF">NCTC5908_02445</name>
</gene>
<accession>A0A336N8C1</accession>
<name>A0A336N8C1_AGGAP</name>
<feature type="signal peptide" evidence="1">
    <location>
        <begin position="1"/>
        <end position="24"/>
    </location>
</feature>
<reference evidence="2 3" key="1">
    <citation type="submission" date="2018-06" db="EMBL/GenBank/DDBJ databases">
        <authorList>
            <consortium name="Pathogen Informatics"/>
            <person name="Doyle S."/>
        </authorList>
    </citation>
    <scope>NUCLEOTIDE SEQUENCE [LARGE SCALE GENOMIC DNA]</scope>
    <source>
        <strain evidence="2 3">NCTC5908</strain>
    </source>
</reference>
<feature type="chain" id="PRO_5016963554" evidence="1">
    <location>
        <begin position="25"/>
        <end position="240"/>
    </location>
</feature>
<dbReference type="Pfam" id="PF08238">
    <property type="entry name" value="Sel1"/>
    <property type="match status" value="4"/>
</dbReference>
<evidence type="ECO:0000313" key="2">
    <source>
        <dbReference type="EMBL" id="SSZ30615.1"/>
    </source>
</evidence>
<evidence type="ECO:0000313" key="3">
    <source>
        <dbReference type="Proteomes" id="UP000253728"/>
    </source>
</evidence>
<dbReference type="STRING" id="732.ADJ80_06460"/>
<dbReference type="SMART" id="SM00671">
    <property type="entry name" value="SEL1"/>
    <property type="match status" value="4"/>
</dbReference>
<keyword evidence="2" id="KW-0378">Hydrolase</keyword>
<dbReference type="RefSeq" id="WP_032995097.1">
    <property type="nucleotide sequence ID" value="NZ_LS483485.1"/>
</dbReference>
<dbReference type="GeneID" id="49635063"/>
<dbReference type="PANTHER" id="PTHR43628:SF1">
    <property type="entry name" value="CHITIN SYNTHASE REGULATORY FACTOR 2-RELATED"/>
    <property type="match status" value="1"/>
</dbReference>
<dbReference type="EC" id="3.5.2.6" evidence="2"/>
<dbReference type="AlphaFoldDB" id="A0A336N8C1"/>
<protein>
    <submittedName>
        <fullName evidence="2">Beta-lactamase hcpC</fullName>
        <ecNumber evidence="2">3.5.2.6</ecNumber>
    </submittedName>
</protein>